<sequence>MLRSLVRRLLRTTPRPSTAPTPPSASTPPPTTPPPPGRGYPGDFSGEAGSPFATPTGSVGAGEVVWAWVPFEEDHRRGKDRPALVIGADGPWLLGLPMTSQDHDLDETQERRAGRQWIDVGSGDWDRRRRRSEARLDRVVRLDPARVRRAGGAVDRAVYDAVLVALGAVRRGEPYDDDPV</sequence>
<dbReference type="STRING" id="262209.AWH69_08550"/>
<reference evidence="4 5" key="1">
    <citation type="submission" date="2016-01" db="EMBL/GenBank/DDBJ databases">
        <title>Janibacter melonis strain CD11_4 genome sequencing and assembly.</title>
        <authorList>
            <person name="Nair G.R."/>
            <person name="Kaur G."/>
            <person name="Chander A.M."/>
            <person name="Mayilraj S."/>
        </authorList>
    </citation>
    <scope>NUCLEOTIDE SEQUENCE [LARGE SCALE GENOMIC DNA]</scope>
    <source>
        <strain evidence="4 5">CD11-4</strain>
    </source>
</reference>
<proteinExistence type="inferred from homology"/>
<organism evidence="4 5">
    <name type="scientific">Janibacter melonis</name>
    <dbReference type="NCBI Taxonomy" id="262209"/>
    <lineage>
        <taxon>Bacteria</taxon>
        <taxon>Bacillati</taxon>
        <taxon>Actinomycetota</taxon>
        <taxon>Actinomycetes</taxon>
        <taxon>Micrococcales</taxon>
        <taxon>Intrasporangiaceae</taxon>
        <taxon>Janibacter</taxon>
    </lineage>
</organism>
<dbReference type="AlphaFoldDB" id="A0A176QEH6"/>
<evidence type="ECO:0000256" key="1">
    <source>
        <dbReference type="ARBA" id="ARBA00007521"/>
    </source>
</evidence>
<dbReference type="InterPro" id="IPR011067">
    <property type="entry name" value="Plasmid_toxin/cell-grow_inhib"/>
</dbReference>
<feature type="region of interest" description="Disordered" evidence="3">
    <location>
        <begin position="1"/>
        <end position="57"/>
    </location>
</feature>
<dbReference type="RefSeq" id="WP_068273996.1">
    <property type="nucleotide sequence ID" value="NZ_LQZG01000002.1"/>
</dbReference>
<dbReference type="InterPro" id="IPR003477">
    <property type="entry name" value="PemK-like"/>
</dbReference>
<name>A0A176QEH6_9MICO</name>
<dbReference type="SUPFAM" id="SSF50118">
    <property type="entry name" value="Cell growth inhibitor/plasmid maintenance toxic component"/>
    <property type="match status" value="1"/>
</dbReference>
<comment type="similarity">
    <text evidence="1">Belongs to the PemK/MazF family.</text>
</comment>
<feature type="compositionally biased region" description="Pro residues" evidence="3">
    <location>
        <begin position="17"/>
        <end position="38"/>
    </location>
</feature>
<dbReference type="Pfam" id="PF02452">
    <property type="entry name" value="PemK_toxin"/>
    <property type="match status" value="1"/>
</dbReference>
<dbReference type="GO" id="GO:0003677">
    <property type="term" value="F:DNA binding"/>
    <property type="evidence" value="ECO:0007669"/>
    <property type="project" value="InterPro"/>
</dbReference>
<evidence type="ECO:0000256" key="3">
    <source>
        <dbReference type="SAM" id="MobiDB-lite"/>
    </source>
</evidence>
<keyword evidence="5" id="KW-1185">Reference proteome</keyword>
<accession>A0A176QEH6</accession>
<protein>
    <recommendedName>
        <fullName evidence="6">Type II toxin-antitoxin system PemK/MazF family toxin</fullName>
    </recommendedName>
</protein>
<dbReference type="Gene3D" id="2.30.30.110">
    <property type="match status" value="1"/>
</dbReference>
<evidence type="ECO:0000313" key="4">
    <source>
        <dbReference type="EMBL" id="OAB88040.1"/>
    </source>
</evidence>
<gene>
    <name evidence="4" type="ORF">AWH69_08550</name>
</gene>
<comment type="caution">
    <text evidence="4">The sequence shown here is derived from an EMBL/GenBank/DDBJ whole genome shotgun (WGS) entry which is preliminary data.</text>
</comment>
<dbReference type="EMBL" id="LQZG01000002">
    <property type="protein sequence ID" value="OAB88040.1"/>
    <property type="molecule type" value="Genomic_DNA"/>
</dbReference>
<dbReference type="Proteomes" id="UP000076976">
    <property type="component" value="Unassembled WGS sequence"/>
</dbReference>
<evidence type="ECO:0000256" key="2">
    <source>
        <dbReference type="ARBA" id="ARBA00022649"/>
    </source>
</evidence>
<keyword evidence="2" id="KW-1277">Toxin-antitoxin system</keyword>
<evidence type="ECO:0000313" key="5">
    <source>
        <dbReference type="Proteomes" id="UP000076976"/>
    </source>
</evidence>
<evidence type="ECO:0008006" key="6">
    <source>
        <dbReference type="Google" id="ProtNLM"/>
    </source>
</evidence>
<feature type="compositionally biased region" description="Basic residues" evidence="3">
    <location>
        <begin position="1"/>
        <end position="10"/>
    </location>
</feature>